<evidence type="ECO:0000256" key="2">
    <source>
        <dbReference type="ARBA" id="ARBA00022898"/>
    </source>
</evidence>
<dbReference type="EMBL" id="FOQO01000006">
    <property type="protein sequence ID" value="SFI90513.1"/>
    <property type="molecule type" value="Genomic_DNA"/>
</dbReference>
<dbReference type="PANTHER" id="PTHR11808">
    <property type="entry name" value="TRANS-SULFURATION ENZYME FAMILY MEMBER"/>
    <property type="match status" value="1"/>
</dbReference>
<dbReference type="InterPro" id="IPR015422">
    <property type="entry name" value="PyrdxlP-dep_Trfase_small"/>
</dbReference>
<dbReference type="PANTHER" id="PTHR11808:SF80">
    <property type="entry name" value="CYSTATHIONINE GAMMA-LYASE"/>
    <property type="match status" value="1"/>
</dbReference>
<dbReference type="GO" id="GO:0030170">
    <property type="term" value="F:pyridoxal phosphate binding"/>
    <property type="evidence" value="ECO:0007669"/>
    <property type="project" value="InterPro"/>
</dbReference>
<evidence type="ECO:0000313" key="5">
    <source>
        <dbReference type="EMBL" id="SFI90513.1"/>
    </source>
</evidence>
<dbReference type="Gene3D" id="3.90.1150.10">
    <property type="entry name" value="Aspartate Aminotransferase, domain 1"/>
    <property type="match status" value="1"/>
</dbReference>
<accession>A0A1I3M0M0</accession>
<dbReference type="PIRSF" id="PIRSF001434">
    <property type="entry name" value="CGS"/>
    <property type="match status" value="1"/>
</dbReference>
<evidence type="ECO:0000256" key="4">
    <source>
        <dbReference type="RuleBase" id="RU362118"/>
    </source>
</evidence>
<dbReference type="FunFam" id="3.40.640.10:FF:000046">
    <property type="entry name" value="Cystathionine gamma-lyase"/>
    <property type="match status" value="1"/>
</dbReference>
<evidence type="ECO:0000313" key="6">
    <source>
        <dbReference type="Proteomes" id="UP000198670"/>
    </source>
</evidence>
<gene>
    <name evidence="5" type="ORF">SAMN05444682_106206</name>
</gene>
<dbReference type="OrthoDB" id="9773476at2"/>
<name>A0A1I3M0M0_9SPHI</name>
<reference evidence="5 6" key="1">
    <citation type="submission" date="2016-10" db="EMBL/GenBank/DDBJ databases">
        <authorList>
            <person name="de Groot N.N."/>
        </authorList>
    </citation>
    <scope>NUCLEOTIDE SEQUENCE [LARGE SCALE GENOMIC DNA]</scope>
    <source>
        <strain evidence="5 6">RK1</strain>
    </source>
</reference>
<dbReference type="Proteomes" id="UP000198670">
    <property type="component" value="Unassembled WGS sequence"/>
</dbReference>
<dbReference type="CDD" id="cd00614">
    <property type="entry name" value="CGS_like"/>
    <property type="match status" value="1"/>
</dbReference>
<comment type="similarity">
    <text evidence="4">Belongs to the trans-sulfuration enzymes family.</text>
</comment>
<comment type="cofactor">
    <cofactor evidence="1 4">
        <name>pyridoxal 5'-phosphate</name>
        <dbReference type="ChEBI" id="CHEBI:597326"/>
    </cofactor>
</comment>
<sequence>MSQIETDLIHSGEAFNETRSVVPPIYQTATYFADSNPDDFLKAGTEARYPYFYQRHGNPVSSQTAELIAKLEGKEAALLTATGMAAISTAVLSVVRAGDHVVAQLSHYSAASILLKELLPQFGIDVSYFDQQDITSLDAVLRDNTRLIYLETPSNPNLAITDLAYVANLAKARGIVTICDNTFASPINQRPGDHGIDVVVHSATKYLGGHSDLTAGVICGTEEMVNQAWKKLLSLGGSLAPFDAWLLLRGLRTLSLRVKQINENALALAQWFEKHPLIKRVLYCGLPSHPQYALAKRQMNGYTGMLCVEVVGKDEQEQFERAQLVLNNLRIFANAASLGGVESLAVHPASMWGLHHSPEQKLKAGINDGMLRISVGIEHIDDLVGDFEQALG</sequence>
<dbReference type="RefSeq" id="WP_090627678.1">
    <property type="nucleotide sequence ID" value="NZ_FOQO01000006.1"/>
</dbReference>
<dbReference type="Gene3D" id="3.40.640.10">
    <property type="entry name" value="Type I PLP-dependent aspartate aminotransferase-like (Major domain)"/>
    <property type="match status" value="1"/>
</dbReference>
<dbReference type="InterPro" id="IPR015424">
    <property type="entry name" value="PyrdxlP-dep_Trfase"/>
</dbReference>
<evidence type="ECO:0000256" key="3">
    <source>
        <dbReference type="PIRSR" id="PIRSR001434-2"/>
    </source>
</evidence>
<evidence type="ECO:0000256" key="1">
    <source>
        <dbReference type="ARBA" id="ARBA00001933"/>
    </source>
</evidence>
<organism evidence="5 6">
    <name type="scientific">Parapedobacter indicus</name>
    <dbReference type="NCBI Taxonomy" id="1477437"/>
    <lineage>
        <taxon>Bacteria</taxon>
        <taxon>Pseudomonadati</taxon>
        <taxon>Bacteroidota</taxon>
        <taxon>Sphingobacteriia</taxon>
        <taxon>Sphingobacteriales</taxon>
        <taxon>Sphingobacteriaceae</taxon>
        <taxon>Parapedobacter</taxon>
    </lineage>
</organism>
<protein>
    <submittedName>
        <fullName evidence="5">Methionine-gamma-lyase</fullName>
    </submittedName>
</protein>
<dbReference type="InterPro" id="IPR015421">
    <property type="entry name" value="PyrdxlP-dep_Trfase_major"/>
</dbReference>
<dbReference type="STRING" id="1477437.SAMN05444682_106206"/>
<dbReference type="SUPFAM" id="SSF53383">
    <property type="entry name" value="PLP-dependent transferases"/>
    <property type="match status" value="1"/>
</dbReference>
<dbReference type="AlphaFoldDB" id="A0A1I3M0M0"/>
<dbReference type="InterPro" id="IPR000277">
    <property type="entry name" value="Cys/Met-Metab_PyrdxlP-dep_enz"/>
</dbReference>
<keyword evidence="6" id="KW-1185">Reference proteome</keyword>
<keyword evidence="5" id="KW-0456">Lyase</keyword>
<dbReference type="GO" id="GO:0005737">
    <property type="term" value="C:cytoplasm"/>
    <property type="evidence" value="ECO:0007669"/>
    <property type="project" value="TreeGrafter"/>
</dbReference>
<keyword evidence="2 3" id="KW-0663">Pyridoxal phosphate</keyword>
<proteinExistence type="inferred from homology"/>
<dbReference type="Pfam" id="PF01053">
    <property type="entry name" value="Cys_Met_Meta_PP"/>
    <property type="match status" value="1"/>
</dbReference>
<dbReference type="GO" id="GO:0016846">
    <property type="term" value="F:carbon-sulfur lyase activity"/>
    <property type="evidence" value="ECO:0007669"/>
    <property type="project" value="TreeGrafter"/>
</dbReference>
<dbReference type="PROSITE" id="PS00868">
    <property type="entry name" value="CYS_MET_METAB_PP"/>
    <property type="match status" value="1"/>
</dbReference>
<feature type="modified residue" description="N6-(pyridoxal phosphate)lysine" evidence="3">
    <location>
        <position position="205"/>
    </location>
</feature>
<dbReference type="GO" id="GO:0019346">
    <property type="term" value="P:transsulfuration"/>
    <property type="evidence" value="ECO:0007669"/>
    <property type="project" value="InterPro"/>
</dbReference>
<dbReference type="InterPro" id="IPR054542">
    <property type="entry name" value="Cys_met_metab_PP"/>
</dbReference>